<reference evidence="2 3" key="1">
    <citation type="submission" date="2019-01" db="EMBL/GenBank/DDBJ databases">
        <title>Sequencing of cultivated peanut Arachis hypogaea provides insights into genome evolution and oil improvement.</title>
        <authorList>
            <person name="Chen X."/>
        </authorList>
    </citation>
    <scope>NUCLEOTIDE SEQUENCE [LARGE SCALE GENOMIC DNA]</scope>
    <source>
        <strain evidence="3">cv. Fuhuasheng</strain>
        <tissue evidence="2">Leaves</tissue>
    </source>
</reference>
<evidence type="ECO:0000313" key="3">
    <source>
        <dbReference type="Proteomes" id="UP000289738"/>
    </source>
</evidence>
<dbReference type="Proteomes" id="UP000289738">
    <property type="component" value="Chromosome B08"/>
</dbReference>
<organism evidence="2 3">
    <name type="scientific">Arachis hypogaea</name>
    <name type="common">Peanut</name>
    <dbReference type="NCBI Taxonomy" id="3818"/>
    <lineage>
        <taxon>Eukaryota</taxon>
        <taxon>Viridiplantae</taxon>
        <taxon>Streptophyta</taxon>
        <taxon>Embryophyta</taxon>
        <taxon>Tracheophyta</taxon>
        <taxon>Spermatophyta</taxon>
        <taxon>Magnoliopsida</taxon>
        <taxon>eudicotyledons</taxon>
        <taxon>Gunneridae</taxon>
        <taxon>Pentapetalae</taxon>
        <taxon>rosids</taxon>
        <taxon>fabids</taxon>
        <taxon>Fabales</taxon>
        <taxon>Fabaceae</taxon>
        <taxon>Papilionoideae</taxon>
        <taxon>50 kb inversion clade</taxon>
        <taxon>dalbergioids sensu lato</taxon>
        <taxon>Dalbergieae</taxon>
        <taxon>Pterocarpus clade</taxon>
        <taxon>Arachis</taxon>
    </lineage>
</organism>
<protein>
    <recommendedName>
        <fullName evidence="1">Aminotransferase-like plant mobile domain-containing protein</fullName>
    </recommendedName>
</protein>
<keyword evidence="3" id="KW-1185">Reference proteome</keyword>
<dbReference type="PANTHER" id="PTHR46033:SF1">
    <property type="entry name" value="PROTEIN MAIN-LIKE 2"/>
    <property type="match status" value="1"/>
</dbReference>
<dbReference type="Pfam" id="PF10536">
    <property type="entry name" value="PMD"/>
    <property type="match status" value="1"/>
</dbReference>
<dbReference type="AlphaFoldDB" id="A0A444Y4E2"/>
<evidence type="ECO:0000259" key="1">
    <source>
        <dbReference type="Pfam" id="PF10536"/>
    </source>
</evidence>
<comment type="caution">
    <text evidence="2">The sequence shown here is derived from an EMBL/GenBank/DDBJ whole genome shotgun (WGS) entry which is preliminary data.</text>
</comment>
<dbReference type="InterPro" id="IPR019557">
    <property type="entry name" value="AminoTfrase-like_pln_mobile"/>
</dbReference>
<feature type="domain" description="Aminotransferase-like plant mobile" evidence="1">
    <location>
        <begin position="21"/>
        <end position="179"/>
    </location>
</feature>
<gene>
    <name evidence="2" type="ORF">Ahy_B08g092661</name>
</gene>
<dbReference type="STRING" id="3818.A0A444Y4E2"/>
<dbReference type="PANTHER" id="PTHR46033">
    <property type="entry name" value="PROTEIN MAIN-LIKE 2"/>
    <property type="match status" value="1"/>
</dbReference>
<dbReference type="GO" id="GO:0010073">
    <property type="term" value="P:meristem maintenance"/>
    <property type="evidence" value="ECO:0007669"/>
    <property type="project" value="InterPro"/>
</dbReference>
<evidence type="ECO:0000313" key="2">
    <source>
        <dbReference type="EMBL" id="RYQ96788.1"/>
    </source>
</evidence>
<accession>A0A444Y4E2</accession>
<sequence>MSGDARYPTACVLLLYIRKVGFGHVVELRDFIFNNALLFVFAEWWRPETYTFHLPWGEVTITLQDVAYHLGLCTDGNPISGCTKDFQQIHPKDKWQVFGLRMTWLKNRVTHIPPGADADTLCQYARCYLLMLIGVFFFTDKSANLLPLRWLSLLEDFDACRRLSWGSALLSHTYHSLALPELVMSWIYHSEVNQHCQYWDCFGY</sequence>
<dbReference type="InterPro" id="IPR044824">
    <property type="entry name" value="MAIN-like"/>
</dbReference>
<dbReference type="EMBL" id="SDMP01000018">
    <property type="protein sequence ID" value="RYQ96788.1"/>
    <property type="molecule type" value="Genomic_DNA"/>
</dbReference>
<name>A0A444Y4E2_ARAHY</name>
<proteinExistence type="predicted"/>